<protein>
    <submittedName>
        <fullName evidence="2">Uncharacterized protein</fullName>
    </submittedName>
</protein>
<reference evidence="2 3" key="1">
    <citation type="journal article" date="2015" name="Nature">
        <title>rRNA introns, odd ribosomes, and small enigmatic genomes across a large radiation of phyla.</title>
        <authorList>
            <person name="Brown C.T."/>
            <person name="Hug L.A."/>
            <person name="Thomas B.C."/>
            <person name="Sharon I."/>
            <person name="Castelle C.J."/>
            <person name="Singh A."/>
            <person name="Wilkins M.J."/>
            <person name="Williams K.H."/>
            <person name="Banfield J.F."/>
        </authorList>
    </citation>
    <scope>NUCLEOTIDE SEQUENCE [LARGE SCALE GENOMIC DNA]</scope>
</reference>
<dbReference type="Proteomes" id="UP000034562">
    <property type="component" value="Unassembled WGS sequence"/>
</dbReference>
<gene>
    <name evidence="2" type="ORF">UU12_C0020G0012</name>
</gene>
<evidence type="ECO:0000313" key="2">
    <source>
        <dbReference type="EMBL" id="KKR70491.1"/>
    </source>
</evidence>
<evidence type="ECO:0000313" key="3">
    <source>
        <dbReference type="Proteomes" id="UP000034562"/>
    </source>
</evidence>
<sequence>MGVGDLVGVGVGDLVGVGVGDLVGVGVGVDGVQAVMSVVQAAPAAGQQYWISGIGTGFTCGAHCISGFFLNILILPYKKYPRNHA</sequence>
<dbReference type="EMBL" id="LBZK01000020">
    <property type="protein sequence ID" value="KKR70491.1"/>
    <property type="molecule type" value="Genomic_DNA"/>
</dbReference>
<keyword evidence="1" id="KW-0472">Membrane</keyword>
<proteinExistence type="predicted"/>
<evidence type="ECO:0000256" key="1">
    <source>
        <dbReference type="SAM" id="Phobius"/>
    </source>
</evidence>
<organism evidence="2 3">
    <name type="scientific">Candidatus Woesebacteria bacterium GW2011_GWA2_40_7b</name>
    <dbReference type="NCBI Taxonomy" id="1618563"/>
    <lineage>
        <taxon>Bacteria</taxon>
        <taxon>Candidatus Woeseibacteriota</taxon>
    </lineage>
</organism>
<accession>A0A0G0T6X2</accession>
<keyword evidence="1" id="KW-0812">Transmembrane</keyword>
<dbReference type="AlphaFoldDB" id="A0A0G0T6X2"/>
<comment type="caution">
    <text evidence="2">The sequence shown here is derived from an EMBL/GenBank/DDBJ whole genome shotgun (WGS) entry which is preliminary data.</text>
</comment>
<feature type="transmembrane region" description="Helical" evidence="1">
    <location>
        <begin position="49"/>
        <end position="75"/>
    </location>
</feature>
<keyword evidence="1" id="KW-1133">Transmembrane helix</keyword>
<name>A0A0G0T6X2_9BACT</name>